<dbReference type="AlphaFoldDB" id="A0A1H7Z0T5"/>
<name>A0A1H7Z0T5_STIAU</name>
<dbReference type="GO" id="GO:0016787">
    <property type="term" value="F:hydrolase activity"/>
    <property type="evidence" value="ECO:0007669"/>
    <property type="project" value="UniProtKB-KW"/>
</dbReference>
<dbReference type="SUPFAM" id="SSF48208">
    <property type="entry name" value="Six-hairpin glycosidases"/>
    <property type="match status" value="1"/>
</dbReference>
<dbReference type="Pfam" id="PF03663">
    <property type="entry name" value="Glyco_hydro_76"/>
    <property type="match status" value="1"/>
</dbReference>
<dbReference type="InterPro" id="IPR008928">
    <property type="entry name" value="6-hairpin_glycosidase_sf"/>
</dbReference>
<dbReference type="Gene3D" id="1.50.10.20">
    <property type="match status" value="1"/>
</dbReference>
<proteinExistence type="predicted"/>
<accession>A0A1H7Z0T5</accession>
<feature type="signal peptide" evidence="1">
    <location>
        <begin position="1"/>
        <end position="23"/>
    </location>
</feature>
<sequence length="364" mass="40481">MNPRLLPLLAVPLVLAFAPSASALTPTEKNLAFDSYNNAFYVANGGNGYYALDTNRAAPGRIDFWRVCEQIEAAEDAYERTRNPAHRDIVFSLLNGLNNVISRTTDFASWNEYNDDVMWAVIALTRGYEITGHRPFLDQAQWQFNAVWSRAWDNQLGGGFWWRADKQTKNACVAGPATIAAMLLARNTVNTGYRAQADQIYNWLRSTLYNASNGQVADHIKLNGEKVWWAFTYNQGTFAGASALLYQATGNASYLNAGGLAVNWTRNNLTGQHLPGILNDEYDSGGGHGDTAGFKGVFVRWASKWAGVANDASIKSWLVTNSNTAWSYRNSSGLMWGQWWRRTPDNYVTSWESSPGLAVTQIPY</sequence>
<dbReference type="EMBL" id="FOAP01000018">
    <property type="protein sequence ID" value="SEM52040.1"/>
    <property type="molecule type" value="Genomic_DNA"/>
</dbReference>
<keyword evidence="1" id="KW-0732">Signal</keyword>
<gene>
    <name evidence="2" type="ORF">SAMN05444354_11826</name>
</gene>
<dbReference type="RefSeq" id="WP_075009527.1">
    <property type="nucleotide sequence ID" value="NZ_FOAP01000018.1"/>
</dbReference>
<dbReference type="PANTHER" id="PTHR47791">
    <property type="entry name" value="MEIOTICALLY UP-REGULATED GENE 191 PROTEIN"/>
    <property type="match status" value="1"/>
</dbReference>
<protein>
    <submittedName>
        <fullName evidence="2">Glycosyl hydrolase family 76</fullName>
    </submittedName>
</protein>
<evidence type="ECO:0000313" key="3">
    <source>
        <dbReference type="Proteomes" id="UP000182719"/>
    </source>
</evidence>
<dbReference type="PANTHER" id="PTHR47791:SF3">
    <property type="entry name" value="MEIOTICALLY UP-REGULATED GENE 191 PROTEIN"/>
    <property type="match status" value="1"/>
</dbReference>
<evidence type="ECO:0000313" key="2">
    <source>
        <dbReference type="EMBL" id="SEM52040.1"/>
    </source>
</evidence>
<keyword evidence="3" id="KW-1185">Reference proteome</keyword>
<reference evidence="3" key="1">
    <citation type="submission" date="2016-10" db="EMBL/GenBank/DDBJ databases">
        <authorList>
            <person name="Varghese N."/>
            <person name="Submissions S."/>
        </authorList>
    </citation>
    <scope>NUCLEOTIDE SEQUENCE [LARGE SCALE GENOMIC DNA]</scope>
    <source>
        <strain evidence="3">DSM 17044</strain>
    </source>
</reference>
<dbReference type="OrthoDB" id="2505409at2"/>
<dbReference type="InterPro" id="IPR053169">
    <property type="entry name" value="MUG_Protein"/>
</dbReference>
<organism evidence="2 3">
    <name type="scientific">Stigmatella aurantiaca</name>
    <dbReference type="NCBI Taxonomy" id="41"/>
    <lineage>
        <taxon>Bacteria</taxon>
        <taxon>Pseudomonadati</taxon>
        <taxon>Myxococcota</taxon>
        <taxon>Myxococcia</taxon>
        <taxon>Myxococcales</taxon>
        <taxon>Cystobacterineae</taxon>
        <taxon>Archangiaceae</taxon>
        <taxon>Stigmatella</taxon>
    </lineage>
</organism>
<dbReference type="Proteomes" id="UP000182719">
    <property type="component" value="Unassembled WGS sequence"/>
</dbReference>
<evidence type="ECO:0000256" key="1">
    <source>
        <dbReference type="SAM" id="SignalP"/>
    </source>
</evidence>
<feature type="chain" id="PRO_5010381255" evidence="1">
    <location>
        <begin position="24"/>
        <end position="364"/>
    </location>
</feature>
<dbReference type="InterPro" id="IPR005198">
    <property type="entry name" value="Glyco_hydro_76"/>
</dbReference>
<keyword evidence="2" id="KW-0378">Hydrolase</keyword>
<dbReference type="GO" id="GO:0005975">
    <property type="term" value="P:carbohydrate metabolic process"/>
    <property type="evidence" value="ECO:0007669"/>
    <property type="project" value="InterPro"/>
</dbReference>